<dbReference type="InterPro" id="IPR050905">
    <property type="entry name" value="Plant_NBS-LRR"/>
</dbReference>
<feature type="domain" description="Disease resistance protein At4g27190-like leucine-rich repeats" evidence="8">
    <location>
        <begin position="1482"/>
        <end position="1616"/>
    </location>
</feature>
<evidence type="ECO:0000256" key="3">
    <source>
        <dbReference type="ARBA" id="ARBA00022737"/>
    </source>
</evidence>
<reference evidence="9" key="1">
    <citation type="journal article" date="2017" name="Nature">
        <title>The sunflower genome provides insights into oil metabolism, flowering and Asterid evolution.</title>
        <authorList>
            <person name="Badouin H."/>
            <person name="Gouzy J."/>
            <person name="Grassa C.J."/>
            <person name="Murat F."/>
            <person name="Staton S.E."/>
            <person name="Cottret L."/>
            <person name="Lelandais-Briere C."/>
            <person name="Owens G.L."/>
            <person name="Carrere S."/>
            <person name="Mayjonade B."/>
            <person name="Legrand L."/>
            <person name="Gill N."/>
            <person name="Kane N.C."/>
            <person name="Bowers J.E."/>
            <person name="Hubner S."/>
            <person name="Bellec A."/>
            <person name="Berard A."/>
            <person name="Berges H."/>
            <person name="Blanchet N."/>
            <person name="Boniface M.C."/>
            <person name="Brunel D."/>
            <person name="Catrice O."/>
            <person name="Chaidir N."/>
            <person name="Claudel C."/>
            <person name="Donnadieu C."/>
            <person name="Faraut T."/>
            <person name="Fievet G."/>
            <person name="Helmstetter N."/>
            <person name="King M."/>
            <person name="Knapp S.J."/>
            <person name="Lai Z."/>
            <person name="Le Paslier M.C."/>
            <person name="Lippi Y."/>
            <person name="Lorenzon L."/>
            <person name="Mandel J.R."/>
            <person name="Marage G."/>
            <person name="Marchand G."/>
            <person name="Marquand E."/>
            <person name="Bret-Mestries E."/>
            <person name="Morien E."/>
            <person name="Nambeesan S."/>
            <person name="Nguyen T."/>
            <person name="Pegot-Espagnet P."/>
            <person name="Pouilly N."/>
            <person name="Raftis F."/>
            <person name="Sallet E."/>
            <person name="Schiex T."/>
            <person name="Thomas J."/>
            <person name="Vandecasteele C."/>
            <person name="Vares D."/>
            <person name="Vear F."/>
            <person name="Vautrin S."/>
            <person name="Crespi M."/>
            <person name="Mangin B."/>
            <person name="Burke J.M."/>
            <person name="Salse J."/>
            <person name="Munos S."/>
            <person name="Vincourt P."/>
            <person name="Rieseberg L.H."/>
            <person name="Langlade N.B."/>
        </authorList>
    </citation>
    <scope>NUCLEOTIDE SEQUENCE</scope>
    <source>
        <tissue evidence="9">Leaves</tissue>
    </source>
</reference>
<gene>
    <name evidence="9" type="ORF">HanXRQr2_Chr15g0691181</name>
</gene>
<feature type="domain" description="Disease resistance protein At4g27190-like leucine-rich repeats" evidence="8">
    <location>
        <begin position="1148"/>
        <end position="1307"/>
    </location>
</feature>
<dbReference type="InterPro" id="IPR032675">
    <property type="entry name" value="LRR_dom_sf"/>
</dbReference>
<reference evidence="9" key="2">
    <citation type="submission" date="2020-06" db="EMBL/GenBank/DDBJ databases">
        <title>Helianthus annuus Genome sequencing and assembly Release 2.</title>
        <authorList>
            <person name="Gouzy J."/>
            <person name="Langlade N."/>
            <person name="Munos S."/>
        </authorList>
    </citation>
    <scope>NUCLEOTIDE SEQUENCE</scope>
    <source>
        <tissue evidence="9">Leaves</tissue>
    </source>
</reference>
<keyword evidence="4" id="KW-0611">Plant defense</keyword>
<dbReference type="GO" id="GO:0043531">
    <property type="term" value="F:ADP binding"/>
    <property type="evidence" value="ECO:0007669"/>
    <property type="project" value="InterPro"/>
</dbReference>
<keyword evidence="5" id="KW-0547">Nucleotide-binding</keyword>
<evidence type="ECO:0000313" key="10">
    <source>
        <dbReference type="Proteomes" id="UP000215914"/>
    </source>
</evidence>
<keyword evidence="9" id="KW-0378">Hydrolase</keyword>
<dbReference type="GO" id="GO:0016787">
    <property type="term" value="F:hydrolase activity"/>
    <property type="evidence" value="ECO:0007669"/>
    <property type="project" value="UniProtKB-KW"/>
</dbReference>
<sequence>MDFVSPIIGPIVESLLVPVKKHLGFLVSSTKYVKKVDARMKQLNVIAQEVQDERDKAVENIEIVPARVESWLEEVKILNQRSNLIEAIGCFNVTKRYKVGKQSYSILEEIKDLEDRESKIEFTHAQRPLAEVGSTSTSTMGTQDNFESRDLIFNNALKALQSNEESHRMIALCGMGGVGKTTMMEQLKKAVEDLKMFDLVVKVVIGENTDPTSLQKAIAEYIGNTLVETTKGARAERLRKIFEVKSEQRQKKILVIMDDIWKEVELTDFGLSPLPNGLKLLFTSRFENVCTHMGVGIGSIFRVGVLSGIEAKTLFFRICHLDGDQDELQRIGEDIVKKCGGLPIAIVTIAKSLRGNKKEAWKEALSNLQHHDLQDHDNIVHKVFEMSYKNLKREDDKAIFLLSGLFPDDFNIPVEDLMMYGWGLNLFANVHTLIDARIRAKVCVENLIHANLLTESDVNGCVKMHDLVRAFVLSNFSKVKQASIVNHDSMASKRLISDSCERILLKCTGMSGFPVDFNSTNLSLMILMDGYEFFKLPEDMYKRMKNLEVMSYVNMGIPRLPITFGHTTTLRTLSLRSCSLTDDISFLGSLCNLETLSLVDCNIRRLPSAIGELKKLKLLDLTGCVDLYIDQGVLQNLDSLKELYMRASKGRPVRFAKANCDELEKLSQVLFALELEFYDNELQPKCMSFKNLGRFRISIGCELNYGEKYSFRNTLNLVAECTELNESNIGDLFKHTEELRLQVKYMIRLKDISLHHTFPQLKILHISKCAELTYLFTVDMANGLKQLERLRISDCPCLEALIGENNGVGLVTLKKLNYMFLEDLPEMVSLCNNVVELPEMVELKLAGLPNFMSIYPDDSEMQPLFKKEGVIPKLEKLDISKMENLKQVWPCQISTSEKADVSKLRQIRVRGCDRLINLFPRNPLPLLNHLEEVVVKKCGSVEVLFNIDFESVCGMGKNSSCRLRKIEAKELRKLKELWRMEGVNESHTLVNHFKGVQSIHIEECGNFTDIYTPTSANFDLGALTSYHYHSVYNSGALEERERRNEMTESDQEINEIKEVDDYIPDVTYPSYLLHTFPHLQFLELTRDERVEVVFDMDSPTSSRELATIQPPLLLPYLQSIDLYGLKEMSHVWKCNWNTFLIRHHPPLQFPFQNLTTIFLSSCDKIKYLFSPLIAKYLSNLESVCIRWCNGIEEVISRRDDENTASASSYQDTTFFPRLETLMLGDLPCLKCIDDEKNTWSRSNKISSSVTNTIHDHLQSAQVTGSYWSLCQYPTKIIIYNCAALSSLIPWYAAGQMKRLQKLEIENCSRMMGVFEGSGAGTSPTSLPLQNSTTVAVPQLSNLVTVGIYECDLLTHIFTFSTLKTLSHLKQLKVKRCKTIQVIVKEENKTSSDEEEVVVFPNLETLELDRLPNLNGFFLGMNDFRCPSLVNVMINDCPQWVAFSSGQLETPKLKYVNTSFGKHSLEHGFNFQTTFPTSSKGMPSSFHNLIEINIENKEDVGRTIIPSHALLQLEKLQRFTMDRCDGLEEVFQVVAMEGSGSSESKTLVPIPNLTQVKLEALWDLKYLWKSTNQWMVLEFPNLTTLSIHYCPKLEHVFTCSMVDSLVQLQELHISHCEKIEVIVKGEEEEECDAKVNEIILPRLNSLQLQELWNLKGFCLGKKAFSLPALDTLQIKDCLDITVFTKGHVSTPQLKVIDTDFGICDVRTDVNSFIEAKLEEGRKFSASA</sequence>
<dbReference type="Proteomes" id="UP000215914">
    <property type="component" value="Unassembled WGS sequence"/>
</dbReference>
<dbReference type="InterPro" id="IPR027417">
    <property type="entry name" value="P-loop_NTPase"/>
</dbReference>
<keyword evidence="6" id="KW-0175">Coiled coil</keyword>
<keyword evidence="2" id="KW-0433">Leucine-rich repeat</keyword>
<dbReference type="EMBL" id="MNCJ02000330">
    <property type="protein sequence ID" value="KAF5764365.1"/>
    <property type="molecule type" value="Genomic_DNA"/>
</dbReference>
<evidence type="ECO:0000256" key="4">
    <source>
        <dbReference type="ARBA" id="ARBA00022821"/>
    </source>
</evidence>
<dbReference type="Gramene" id="mRNA:HanXRQr2_Chr15g0691181">
    <property type="protein sequence ID" value="mRNA:HanXRQr2_Chr15g0691181"/>
    <property type="gene ID" value="HanXRQr2_Chr15g0691181"/>
</dbReference>
<dbReference type="InterPro" id="IPR057135">
    <property type="entry name" value="At4g27190-like_LRR"/>
</dbReference>
<feature type="domain" description="Disease resistance protein At4g27190-like leucine-rich repeats" evidence="8">
    <location>
        <begin position="742"/>
        <end position="795"/>
    </location>
</feature>
<evidence type="ECO:0000256" key="5">
    <source>
        <dbReference type="ARBA" id="ARBA00022840"/>
    </source>
</evidence>
<dbReference type="Gene3D" id="3.40.50.300">
    <property type="entry name" value="P-loop containing nucleotide triphosphate hydrolases"/>
    <property type="match status" value="1"/>
</dbReference>
<feature type="coiled-coil region" evidence="6">
    <location>
        <begin position="33"/>
        <end position="60"/>
    </location>
</feature>
<dbReference type="PRINTS" id="PR00364">
    <property type="entry name" value="DISEASERSIST"/>
</dbReference>
<keyword evidence="5" id="KW-0067">ATP-binding</keyword>
<dbReference type="Gene3D" id="1.10.8.430">
    <property type="entry name" value="Helical domain of apoptotic protease-activating factors"/>
    <property type="match status" value="1"/>
</dbReference>
<dbReference type="SUPFAM" id="SSF52540">
    <property type="entry name" value="P-loop containing nucleoside triphosphate hydrolases"/>
    <property type="match status" value="1"/>
</dbReference>
<dbReference type="Gene3D" id="3.80.10.10">
    <property type="entry name" value="Ribonuclease Inhibitor"/>
    <property type="match status" value="4"/>
</dbReference>
<feature type="domain" description="Disease resistance protein At4g27190-like leucine-rich repeats" evidence="8">
    <location>
        <begin position="874"/>
        <end position="1024"/>
    </location>
</feature>
<evidence type="ECO:0000259" key="8">
    <source>
        <dbReference type="Pfam" id="PF23247"/>
    </source>
</evidence>
<keyword evidence="3" id="KW-0677">Repeat</keyword>
<comment type="similarity">
    <text evidence="1">Belongs to the disease resistance NB-LRR family.</text>
</comment>
<dbReference type="OrthoDB" id="3794806at2759"/>
<proteinExistence type="inferred from homology"/>
<dbReference type="InterPro" id="IPR042197">
    <property type="entry name" value="Apaf_helical"/>
</dbReference>
<evidence type="ECO:0000313" key="9">
    <source>
        <dbReference type="EMBL" id="KAF5764365.1"/>
    </source>
</evidence>
<dbReference type="Pfam" id="PF23247">
    <property type="entry name" value="LRR_RPS2"/>
    <property type="match status" value="5"/>
</dbReference>
<dbReference type="GO" id="GO:0005524">
    <property type="term" value="F:ATP binding"/>
    <property type="evidence" value="ECO:0007669"/>
    <property type="project" value="UniProtKB-KW"/>
</dbReference>
<accession>A0A9K3H1Z8</accession>
<dbReference type="Pfam" id="PF00931">
    <property type="entry name" value="NB-ARC"/>
    <property type="match status" value="1"/>
</dbReference>
<dbReference type="SUPFAM" id="SSF52058">
    <property type="entry name" value="L domain-like"/>
    <property type="match status" value="1"/>
</dbReference>
<protein>
    <submittedName>
        <fullName evidence="9">P-loop containing nucleoside triphosphate hydrolase, leucine-rich repeat domain superfamily</fullName>
    </submittedName>
</protein>
<evidence type="ECO:0000256" key="1">
    <source>
        <dbReference type="ARBA" id="ARBA00008894"/>
    </source>
</evidence>
<dbReference type="PANTHER" id="PTHR33463">
    <property type="entry name" value="NB-ARC DOMAIN-CONTAINING PROTEIN-RELATED"/>
    <property type="match status" value="1"/>
</dbReference>
<name>A0A9K3H1Z8_HELAN</name>
<evidence type="ECO:0000256" key="2">
    <source>
        <dbReference type="ARBA" id="ARBA00022614"/>
    </source>
</evidence>
<comment type="caution">
    <text evidence="9">The sequence shown here is derived from an EMBL/GenBank/DDBJ whole genome shotgun (WGS) entry which is preliminary data.</text>
</comment>
<organism evidence="9 10">
    <name type="scientific">Helianthus annuus</name>
    <name type="common">Common sunflower</name>
    <dbReference type="NCBI Taxonomy" id="4232"/>
    <lineage>
        <taxon>Eukaryota</taxon>
        <taxon>Viridiplantae</taxon>
        <taxon>Streptophyta</taxon>
        <taxon>Embryophyta</taxon>
        <taxon>Tracheophyta</taxon>
        <taxon>Spermatophyta</taxon>
        <taxon>Magnoliopsida</taxon>
        <taxon>eudicotyledons</taxon>
        <taxon>Gunneridae</taxon>
        <taxon>Pentapetalae</taxon>
        <taxon>asterids</taxon>
        <taxon>campanulids</taxon>
        <taxon>Asterales</taxon>
        <taxon>Asteraceae</taxon>
        <taxon>Asteroideae</taxon>
        <taxon>Heliantheae alliance</taxon>
        <taxon>Heliantheae</taxon>
        <taxon>Helianthus</taxon>
    </lineage>
</organism>
<dbReference type="InterPro" id="IPR036388">
    <property type="entry name" value="WH-like_DNA-bd_sf"/>
</dbReference>
<feature type="domain" description="Disease resistance protein At4g27190-like leucine-rich repeats" evidence="8">
    <location>
        <begin position="1337"/>
        <end position="1436"/>
    </location>
</feature>
<dbReference type="Gene3D" id="1.10.10.10">
    <property type="entry name" value="Winged helix-like DNA-binding domain superfamily/Winged helix DNA-binding domain"/>
    <property type="match status" value="1"/>
</dbReference>
<keyword evidence="10" id="KW-1185">Reference proteome</keyword>
<evidence type="ECO:0000259" key="7">
    <source>
        <dbReference type="Pfam" id="PF00931"/>
    </source>
</evidence>
<dbReference type="InterPro" id="IPR002182">
    <property type="entry name" value="NB-ARC"/>
</dbReference>
<evidence type="ECO:0000256" key="6">
    <source>
        <dbReference type="SAM" id="Coils"/>
    </source>
</evidence>
<dbReference type="SUPFAM" id="SSF52047">
    <property type="entry name" value="RNI-like"/>
    <property type="match status" value="3"/>
</dbReference>
<feature type="domain" description="NB-ARC" evidence="7">
    <location>
        <begin position="155"/>
        <end position="315"/>
    </location>
</feature>
<dbReference type="PANTHER" id="PTHR33463:SF96">
    <property type="entry name" value="LEUCINE-RICH REPEAT DOMAIN, L DOMAIN-LIKE PROTEIN-RELATED"/>
    <property type="match status" value="1"/>
</dbReference>
<dbReference type="GO" id="GO:0006952">
    <property type="term" value="P:defense response"/>
    <property type="evidence" value="ECO:0007669"/>
    <property type="project" value="UniProtKB-KW"/>
</dbReference>